<dbReference type="Gene3D" id="3.90.550.10">
    <property type="entry name" value="Spore Coat Polysaccharide Biosynthesis Protein SpsA, Chain A"/>
    <property type="match status" value="1"/>
</dbReference>
<keyword evidence="3 4" id="KW-0448">Lipopolysaccharide biosynthesis</keyword>
<dbReference type="GO" id="GO:0008690">
    <property type="term" value="F:3-deoxy-manno-octulosonate cytidylyltransferase activity"/>
    <property type="evidence" value="ECO:0007669"/>
    <property type="project" value="UniProtKB-UniRule"/>
</dbReference>
<dbReference type="EC" id="2.7.7.38" evidence="4"/>
<dbReference type="Pfam" id="PF02348">
    <property type="entry name" value="CTP_transf_3"/>
    <property type="match status" value="1"/>
</dbReference>
<proteinExistence type="inferred from homology"/>
<comment type="function">
    <text evidence="4">Activates KDO (a required 8-carbon sugar) for incorporation into bacterial lipopolysaccharide in Gram-negative bacteria.</text>
</comment>
<protein>
    <recommendedName>
        <fullName evidence="4">3-deoxy-manno-octulosonate cytidylyltransferase</fullName>
        <ecNumber evidence="4">2.7.7.38</ecNumber>
    </recommendedName>
    <alternativeName>
        <fullName evidence="4">CMP-2-keto-3-deoxyoctulosonic acid synthase</fullName>
        <shortName evidence="4">CKS</shortName>
        <shortName evidence="4">CMP-KDO synthase</shortName>
    </alternativeName>
</protein>
<dbReference type="GO" id="GO:0033468">
    <property type="term" value="P:CMP-keto-3-deoxy-D-manno-octulosonic acid biosynthetic process"/>
    <property type="evidence" value="ECO:0007669"/>
    <property type="project" value="UniProtKB-UniRule"/>
</dbReference>
<dbReference type="EMBL" id="FYAJ01000004">
    <property type="protein sequence ID" value="SMY35970.1"/>
    <property type="molecule type" value="Genomic_DNA"/>
</dbReference>
<evidence type="ECO:0000313" key="6">
    <source>
        <dbReference type="Proteomes" id="UP000195719"/>
    </source>
</evidence>
<name>A0A1Y6MJK8_9GAMM</name>
<dbReference type="InterPro" id="IPR029044">
    <property type="entry name" value="Nucleotide-diphossugar_trans"/>
</dbReference>
<evidence type="ECO:0000313" key="5">
    <source>
        <dbReference type="EMBL" id="SMY35970.1"/>
    </source>
</evidence>
<dbReference type="NCBIfam" id="TIGR00466">
    <property type="entry name" value="kdsB"/>
    <property type="match status" value="1"/>
</dbReference>
<evidence type="ECO:0000256" key="2">
    <source>
        <dbReference type="ARBA" id="ARBA00022695"/>
    </source>
</evidence>
<keyword evidence="4" id="KW-0963">Cytoplasm</keyword>
<dbReference type="SUPFAM" id="SSF53448">
    <property type="entry name" value="Nucleotide-diphospho-sugar transferases"/>
    <property type="match status" value="1"/>
</dbReference>
<comment type="similarity">
    <text evidence="4">Belongs to the KdsB family.</text>
</comment>
<comment type="catalytic activity">
    <reaction evidence="4">
        <text>3-deoxy-alpha-D-manno-oct-2-ulosonate + CTP = CMP-3-deoxy-beta-D-manno-octulosonate + diphosphate</text>
        <dbReference type="Rhea" id="RHEA:23448"/>
        <dbReference type="ChEBI" id="CHEBI:33019"/>
        <dbReference type="ChEBI" id="CHEBI:37563"/>
        <dbReference type="ChEBI" id="CHEBI:85986"/>
        <dbReference type="ChEBI" id="CHEBI:85987"/>
        <dbReference type="EC" id="2.7.7.38"/>
    </reaction>
</comment>
<keyword evidence="2 4" id="KW-0548">Nucleotidyltransferase</keyword>
<dbReference type="Proteomes" id="UP000195719">
    <property type="component" value="Unassembled WGS sequence"/>
</dbReference>
<comment type="subcellular location">
    <subcellularLocation>
        <location evidence="4">Cytoplasm</location>
    </subcellularLocation>
</comment>
<dbReference type="PANTHER" id="PTHR42866:SF2">
    <property type="entry name" value="3-DEOXY-MANNO-OCTULOSONATE CYTIDYLYLTRANSFERASE, MITOCHONDRIAL"/>
    <property type="match status" value="1"/>
</dbReference>
<evidence type="ECO:0000256" key="1">
    <source>
        <dbReference type="ARBA" id="ARBA00022679"/>
    </source>
</evidence>
<dbReference type="GO" id="GO:0009103">
    <property type="term" value="P:lipopolysaccharide biosynthetic process"/>
    <property type="evidence" value="ECO:0007669"/>
    <property type="project" value="UniProtKB-UniRule"/>
</dbReference>
<dbReference type="CDD" id="cd02517">
    <property type="entry name" value="CMP-KDO-Synthetase"/>
    <property type="match status" value="1"/>
</dbReference>
<keyword evidence="1 4" id="KW-0808">Transferase</keyword>
<accession>A0A1Y6MJK8</accession>
<gene>
    <name evidence="5" type="primary">kdsB_2</name>
    <name evidence="4" type="synonym">kdsB</name>
    <name evidence="5" type="ORF">PAND9192_02298</name>
</gene>
<dbReference type="AlphaFoldDB" id="A0A1Y6MJK8"/>
<dbReference type="InterPro" id="IPR003329">
    <property type="entry name" value="Cytidylyl_trans"/>
</dbReference>
<dbReference type="HAMAP" id="MF_00057">
    <property type="entry name" value="KdsB"/>
    <property type="match status" value="1"/>
</dbReference>
<comment type="pathway">
    <text evidence="4">Nucleotide-sugar biosynthesis; CMP-3-deoxy-D-manno-octulosonate biosynthesis; CMP-3-deoxy-D-manno-octulosonate from 3-deoxy-D-manno-octulosonate and CTP: step 1/1.</text>
</comment>
<dbReference type="PANTHER" id="PTHR42866">
    <property type="entry name" value="3-DEOXY-MANNO-OCTULOSONATE CYTIDYLYLTRANSFERASE"/>
    <property type="match status" value="1"/>
</dbReference>
<evidence type="ECO:0000256" key="3">
    <source>
        <dbReference type="ARBA" id="ARBA00022985"/>
    </source>
</evidence>
<dbReference type="RefSeq" id="WP_087853917.1">
    <property type="nucleotide sequence ID" value="NZ_FYAJ01000004.1"/>
</dbReference>
<dbReference type="GO" id="GO:0005829">
    <property type="term" value="C:cytosol"/>
    <property type="evidence" value="ECO:0007669"/>
    <property type="project" value="TreeGrafter"/>
</dbReference>
<sequence length="251" mass="28496">MTLYQNTKVIIPARFNSSRLQGKPLLLINGFPIFWHVFQRCIEAGFSSENIILATDHKKIFKLAEELNIPVMMTSDKHESGTDRINEVVTKLDLDDDSLVINVQGDEPLIPPQLIKQLTLFALENKKFALTTAVTPICEHKDFINPNVVKAILGEDGRAIYFTRSPSPLNRDDSDRLDLAYRHIGIYTYRISDLKEFCSYSESSLEQYEKLEQLRALSNGMAIGACVYNKDLPHGIDTQADYDALKLIMEI</sequence>
<keyword evidence="6" id="KW-1185">Reference proteome</keyword>
<dbReference type="UniPathway" id="UPA00358">
    <property type="reaction ID" value="UER00476"/>
</dbReference>
<dbReference type="NCBIfam" id="NF009905">
    <property type="entry name" value="PRK13368.1"/>
    <property type="match status" value="1"/>
</dbReference>
<dbReference type="NCBIfam" id="NF003952">
    <property type="entry name" value="PRK05450.1-5"/>
    <property type="match status" value="1"/>
</dbReference>
<dbReference type="InterPro" id="IPR004528">
    <property type="entry name" value="KdsB"/>
</dbReference>
<evidence type="ECO:0000256" key="4">
    <source>
        <dbReference type="HAMAP-Rule" id="MF_00057"/>
    </source>
</evidence>
<reference evidence="6" key="1">
    <citation type="submission" date="2017-06" db="EMBL/GenBank/DDBJ databases">
        <authorList>
            <person name="Rodrigo-Torres L."/>
            <person name="Arahal R.D."/>
            <person name="Lucena T."/>
        </authorList>
    </citation>
    <scope>NUCLEOTIDE SEQUENCE [LARGE SCALE GENOMIC DNA]</scope>
    <source>
        <strain evidence="6">CECT 9192</strain>
    </source>
</reference>
<organism evidence="5 6">
    <name type="scientific">Photobacterium andalusiense</name>
    <dbReference type="NCBI Taxonomy" id="2204296"/>
    <lineage>
        <taxon>Bacteria</taxon>
        <taxon>Pseudomonadati</taxon>
        <taxon>Pseudomonadota</taxon>
        <taxon>Gammaproteobacteria</taxon>
        <taxon>Vibrionales</taxon>
        <taxon>Vibrionaceae</taxon>
        <taxon>Photobacterium</taxon>
    </lineage>
</organism>